<dbReference type="Gene3D" id="3.40.190.10">
    <property type="entry name" value="Periplasmic binding protein-like II"/>
    <property type="match status" value="1"/>
</dbReference>
<dbReference type="CDD" id="cd08497">
    <property type="entry name" value="MbnE-like"/>
    <property type="match status" value="1"/>
</dbReference>
<dbReference type="PANTHER" id="PTHR30290:SF64">
    <property type="entry name" value="ABC TRANSPORTER PERIPLASMIC BINDING PROTEIN"/>
    <property type="match status" value="1"/>
</dbReference>
<evidence type="ECO:0000259" key="4">
    <source>
        <dbReference type="Pfam" id="PF00496"/>
    </source>
</evidence>
<keyword evidence="6" id="KW-1185">Reference proteome</keyword>
<evidence type="ECO:0000256" key="2">
    <source>
        <dbReference type="ARBA" id="ARBA00005695"/>
    </source>
</evidence>
<proteinExistence type="inferred from homology"/>
<comment type="subcellular location">
    <subcellularLocation>
        <location evidence="1">Periplasm</location>
    </subcellularLocation>
</comment>
<dbReference type="PANTHER" id="PTHR30290">
    <property type="entry name" value="PERIPLASMIC BINDING COMPONENT OF ABC TRANSPORTER"/>
    <property type="match status" value="1"/>
</dbReference>
<dbReference type="EMBL" id="JBHTMU010000005">
    <property type="protein sequence ID" value="MFD1341659.1"/>
    <property type="molecule type" value="Genomic_DNA"/>
</dbReference>
<dbReference type="InterPro" id="IPR000914">
    <property type="entry name" value="SBP_5_dom"/>
</dbReference>
<sequence length="637" mass="71492">MMQTRARARARAHATTAPQTWRLFLISLFALGLAVAATMVRAESQETIIESHGISSFGELKYEADFPHFDYVNPDAPKGGTFSTWAFGTFDSLTPYILKGNAAALSTIFYDTLMTGNLDEPDSMYGLVAHTVEYPESREWVIFHMRPEAMFRDGSPVTAEDVVFTFNTLLEKGQPAYRVALKDFQTVEALDPHTVKFTFNPEGPLRELLMTAGGLPILSKAYYDEVDFTESSLEPPMGSGEYELLSVDPGRSVSYKRRDDYWAKDLPVNVGQNNFDEIKIEYFADYTTAFEAFKAGAYLFREEYQSKIWATGYDFPAIDKGWVKQEVLDDGRPAGTQGFWFNLRRETFQDPRVREALGMVFNFEWSNESLFYGTYERTNSFWENSDVLQAEGMPSEDELALLEPLRGQIPESVFTEEAFVPPTSSASDLGDRKTLRAAGRLLEEAGWEVGDDGLRRKDGKVLSVEILNDAPGFDRIINPYVDNLKRLGVEAKMTRVDNAEASEREKVFDFDVTVRRYAMSSTPGDELRSIFGSESATVDGSANIAGIADPAIDSLIDTIAKAESREALTTAVHALDRVMRANHYWVPQWYKGSHTIAYFDVFGRPYGDTPPPYGMGEVSIWWWDADKAQALEAAGAF</sequence>
<dbReference type="RefSeq" id="WP_386801725.1">
    <property type="nucleotide sequence ID" value="NZ_JBHTMU010000005.1"/>
</dbReference>
<dbReference type="SUPFAM" id="SSF53850">
    <property type="entry name" value="Periplasmic binding protein-like II"/>
    <property type="match status" value="1"/>
</dbReference>
<evidence type="ECO:0000313" key="6">
    <source>
        <dbReference type="Proteomes" id="UP001597135"/>
    </source>
</evidence>
<name>A0ABW3ZEY8_9RHOB</name>
<keyword evidence="3" id="KW-0732">Signal</keyword>
<dbReference type="Proteomes" id="UP001597135">
    <property type="component" value="Unassembled WGS sequence"/>
</dbReference>
<dbReference type="PIRSF" id="PIRSF002741">
    <property type="entry name" value="MppA"/>
    <property type="match status" value="1"/>
</dbReference>
<comment type="caution">
    <text evidence="5">The sequence shown here is derived from an EMBL/GenBank/DDBJ whole genome shotgun (WGS) entry which is preliminary data.</text>
</comment>
<dbReference type="InterPro" id="IPR030678">
    <property type="entry name" value="Peptide/Ni-bd"/>
</dbReference>
<evidence type="ECO:0000256" key="3">
    <source>
        <dbReference type="ARBA" id="ARBA00022729"/>
    </source>
</evidence>
<protein>
    <submittedName>
        <fullName evidence="5">Extracellular solute-binding protein</fullName>
    </submittedName>
</protein>
<reference evidence="6" key="1">
    <citation type="journal article" date="2019" name="Int. J. Syst. Evol. Microbiol.">
        <title>The Global Catalogue of Microorganisms (GCM) 10K type strain sequencing project: providing services to taxonomists for standard genome sequencing and annotation.</title>
        <authorList>
            <consortium name="The Broad Institute Genomics Platform"/>
            <consortium name="The Broad Institute Genome Sequencing Center for Infectious Disease"/>
            <person name="Wu L."/>
            <person name="Ma J."/>
        </authorList>
    </citation>
    <scope>NUCLEOTIDE SEQUENCE [LARGE SCALE GENOMIC DNA]</scope>
    <source>
        <strain evidence="6">CCUG 62953</strain>
    </source>
</reference>
<dbReference type="Gene3D" id="3.10.105.10">
    <property type="entry name" value="Dipeptide-binding Protein, Domain 3"/>
    <property type="match status" value="1"/>
</dbReference>
<organism evidence="5 6">
    <name type="scientific">Litorisediminicola beolgyonensis</name>
    <dbReference type="NCBI Taxonomy" id="1173614"/>
    <lineage>
        <taxon>Bacteria</taxon>
        <taxon>Pseudomonadati</taxon>
        <taxon>Pseudomonadota</taxon>
        <taxon>Alphaproteobacteria</taxon>
        <taxon>Rhodobacterales</taxon>
        <taxon>Paracoccaceae</taxon>
        <taxon>Litorisediminicola</taxon>
    </lineage>
</organism>
<dbReference type="InterPro" id="IPR039424">
    <property type="entry name" value="SBP_5"/>
</dbReference>
<accession>A0ABW3ZEY8</accession>
<gene>
    <name evidence="5" type="ORF">ACFQ4E_04425</name>
</gene>
<comment type="similarity">
    <text evidence="2">Belongs to the bacterial solute-binding protein 5 family.</text>
</comment>
<evidence type="ECO:0000256" key="1">
    <source>
        <dbReference type="ARBA" id="ARBA00004418"/>
    </source>
</evidence>
<evidence type="ECO:0000313" key="5">
    <source>
        <dbReference type="EMBL" id="MFD1341659.1"/>
    </source>
</evidence>
<feature type="domain" description="Solute-binding protein family 5" evidence="4">
    <location>
        <begin position="140"/>
        <end position="534"/>
    </location>
</feature>
<dbReference type="Pfam" id="PF00496">
    <property type="entry name" value="SBP_bac_5"/>
    <property type="match status" value="1"/>
</dbReference>